<dbReference type="InterPro" id="IPR004919">
    <property type="entry name" value="GmrSD_N"/>
</dbReference>
<comment type="caution">
    <text evidence="3">The sequence shown here is derived from an EMBL/GenBank/DDBJ whole genome shotgun (WGS) entry which is preliminary data.</text>
</comment>
<accession>A0ABV7B8G8</accession>
<evidence type="ECO:0000259" key="1">
    <source>
        <dbReference type="Pfam" id="PF03235"/>
    </source>
</evidence>
<dbReference type="Proteomes" id="UP001595386">
    <property type="component" value="Unassembled WGS sequence"/>
</dbReference>
<dbReference type="PANTHER" id="PTHR35149:SF1">
    <property type="entry name" value="DUF5655 DOMAIN-CONTAINING PROTEIN"/>
    <property type="match status" value="1"/>
</dbReference>
<organism evidence="3 4">
    <name type="scientific">Halomonas tibetensis</name>
    <dbReference type="NCBI Taxonomy" id="2259590"/>
    <lineage>
        <taxon>Bacteria</taxon>
        <taxon>Pseudomonadati</taxon>
        <taxon>Pseudomonadota</taxon>
        <taxon>Gammaproteobacteria</taxon>
        <taxon>Oceanospirillales</taxon>
        <taxon>Halomonadaceae</taxon>
        <taxon>Halomonas</taxon>
    </lineage>
</organism>
<feature type="domain" description="GmrSD restriction endonucleases N-terminal" evidence="1">
    <location>
        <begin position="13"/>
        <end position="225"/>
    </location>
</feature>
<evidence type="ECO:0000259" key="2">
    <source>
        <dbReference type="Pfam" id="PF07510"/>
    </source>
</evidence>
<reference evidence="4" key="1">
    <citation type="journal article" date="2019" name="Int. J. Syst. Evol. Microbiol.">
        <title>The Global Catalogue of Microorganisms (GCM) 10K type strain sequencing project: providing services to taxonomists for standard genome sequencing and annotation.</title>
        <authorList>
            <consortium name="The Broad Institute Genomics Platform"/>
            <consortium name="The Broad Institute Genome Sequencing Center for Infectious Disease"/>
            <person name="Wu L."/>
            <person name="Ma J."/>
        </authorList>
    </citation>
    <scope>NUCLEOTIDE SEQUENCE [LARGE SCALE GENOMIC DNA]</scope>
    <source>
        <strain evidence="4">KCTC 52660</strain>
    </source>
</reference>
<name>A0ABV7B8G8_9GAMM</name>
<dbReference type="EMBL" id="JBHRSQ010000032">
    <property type="protein sequence ID" value="MFC2993374.1"/>
    <property type="molecule type" value="Genomic_DNA"/>
</dbReference>
<protein>
    <submittedName>
        <fullName evidence="3">DUF262 domain-containing protein</fullName>
    </submittedName>
</protein>
<dbReference type="Pfam" id="PF07510">
    <property type="entry name" value="GmrSD_C"/>
    <property type="match status" value="1"/>
</dbReference>
<dbReference type="RefSeq" id="WP_379760942.1">
    <property type="nucleotide sequence ID" value="NZ_JBHRSQ010000032.1"/>
</dbReference>
<sequence>MIEPKYKNLNALFADRVFRIPKYQRYYSWGAKQRNDLFADIKQLKEKGVDRDHFMATIVCYQTDEVKEIGSKEYRLYDIVDGQQRLTTLIILLKCVHLALGAGEEKDELGKIIVKSDGNLILLQTNNTNKHIFNSFIRDGVFPAKDKVSTHADRNIFQGVRECNQFVEKWTEDYGDSLSLLRIIRNKLGFVVFDTDDSRVVYSLFEVLNSRGLAVDWLDKCKSSLMGIAFEKAKTDESRASYIEELNDLWGNIYKELSRYPVPGQEILRVTATLYTGTESGKPQKAESALASLTNACSSSDDTVKISNRILGVAEKLVKLQSNIHLGPVTDVLQARVLAVAISLTDSVTEDERLKILEQWEKVTFRIYGLFAKDSRSKVGDYVRLANKIMNKSGGASRYSEIMSALRDIGSDYPIERAVEEELKGKDIYDGNQEVVRYLLWRYEEHLAKKAGVKAVVNEEIKAAIWQARSANESIEHVMPQNPEPGGAWDGKTDPDGRYELIVNGIGNLILLPQAINSEAKIQGFIAKKGVYRKSEGLRMIQEILVCDDWSQKEIEEREKKLLEWVDSEWSDLSD</sequence>
<feature type="domain" description="GmrSD restriction endonucleases C-terminal" evidence="2">
    <location>
        <begin position="416"/>
        <end position="565"/>
    </location>
</feature>
<evidence type="ECO:0000313" key="3">
    <source>
        <dbReference type="EMBL" id="MFC2993374.1"/>
    </source>
</evidence>
<keyword evidence="4" id="KW-1185">Reference proteome</keyword>
<dbReference type="Pfam" id="PF03235">
    <property type="entry name" value="GmrSD_N"/>
    <property type="match status" value="1"/>
</dbReference>
<dbReference type="PANTHER" id="PTHR35149">
    <property type="entry name" value="SLL5132 PROTEIN"/>
    <property type="match status" value="1"/>
</dbReference>
<evidence type="ECO:0000313" key="4">
    <source>
        <dbReference type="Proteomes" id="UP001595386"/>
    </source>
</evidence>
<dbReference type="InterPro" id="IPR011089">
    <property type="entry name" value="GmrSD_C"/>
</dbReference>
<proteinExistence type="predicted"/>
<gene>
    <name evidence="3" type="ORF">ACFODV_15245</name>
</gene>